<evidence type="ECO:0000256" key="1">
    <source>
        <dbReference type="ARBA" id="ARBA00004651"/>
    </source>
</evidence>
<comment type="catalytic activity">
    <reaction evidence="11">
        <text>Cd(2+)(in) + ATP + H2O = Cd(2+)(out) + ADP + phosphate + H(+)</text>
        <dbReference type="Rhea" id="RHEA:12132"/>
        <dbReference type="ChEBI" id="CHEBI:15377"/>
        <dbReference type="ChEBI" id="CHEBI:15378"/>
        <dbReference type="ChEBI" id="CHEBI:30616"/>
        <dbReference type="ChEBI" id="CHEBI:43474"/>
        <dbReference type="ChEBI" id="CHEBI:48775"/>
        <dbReference type="ChEBI" id="CHEBI:456216"/>
        <dbReference type="EC" id="7.2.2.21"/>
    </reaction>
</comment>
<comment type="similarity">
    <text evidence="2 12">Belongs to the cation transport ATPase (P-type) (TC 3.A.3) family. Type IB subfamily.</text>
</comment>
<keyword evidence="8" id="KW-0406">Ion transport</keyword>
<dbReference type="SFLD" id="SFLDF00027">
    <property type="entry name" value="p-type_atpase"/>
    <property type="match status" value="1"/>
</dbReference>
<dbReference type="InterPro" id="IPR018303">
    <property type="entry name" value="ATPase_P-typ_P_site"/>
</dbReference>
<dbReference type="InterPro" id="IPR023214">
    <property type="entry name" value="HAD_sf"/>
</dbReference>
<dbReference type="SUPFAM" id="SSF56784">
    <property type="entry name" value="HAD-like"/>
    <property type="match status" value="1"/>
</dbReference>
<evidence type="ECO:0000256" key="5">
    <source>
        <dbReference type="ARBA" id="ARBA00022723"/>
    </source>
</evidence>
<dbReference type="EMBL" id="CP018906">
    <property type="protein sequence ID" value="AQW21037.1"/>
    <property type="molecule type" value="Genomic_DNA"/>
</dbReference>
<dbReference type="SFLD" id="SFLDG00002">
    <property type="entry name" value="C1.7:_P-type_atpase_like"/>
    <property type="match status" value="1"/>
</dbReference>
<dbReference type="RefSeq" id="WP_035166390.1">
    <property type="nucleotide sequence ID" value="NZ_CP018906.1"/>
</dbReference>
<proteinExistence type="inferred from homology"/>
<accession>A0A1S6QHE2</accession>
<keyword evidence="12" id="KW-0547">Nucleotide-binding</keyword>
<evidence type="ECO:0000256" key="10">
    <source>
        <dbReference type="ARBA" id="ARBA00039103"/>
    </source>
</evidence>
<dbReference type="Proteomes" id="UP000030361">
    <property type="component" value="Chromosome"/>
</dbReference>
<evidence type="ECO:0000259" key="13">
    <source>
        <dbReference type="Pfam" id="PF00122"/>
    </source>
</evidence>
<evidence type="ECO:0000256" key="9">
    <source>
        <dbReference type="ARBA" id="ARBA00023136"/>
    </source>
</evidence>
<feature type="transmembrane region" description="Helical" evidence="12">
    <location>
        <begin position="37"/>
        <end position="57"/>
    </location>
</feature>
<dbReference type="PRINTS" id="PR00941">
    <property type="entry name" value="CDATPASE"/>
</dbReference>
<keyword evidence="3" id="KW-0104">Cadmium</keyword>
<evidence type="ECO:0000256" key="2">
    <source>
        <dbReference type="ARBA" id="ARBA00006024"/>
    </source>
</evidence>
<evidence type="ECO:0000313" key="15">
    <source>
        <dbReference type="Proteomes" id="UP000030361"/>
    </source>
</evidence>
<feature type="transmembrane region" description="Helical" evidence="12">
    <location>
        <begin position="12"/>
        <end position="31"/>
    </location>
</feature>
<dbReference type="Gene3D" id="3.40.1110.10">
    <property type="entry name" value="Calcium-transporting ATPase, cytoplasmic domain N"/>
    <property type="match status" value="1"/>
</dbReference>
<dbReference type="Pfam" id="PF00122">
    <property type="entry name" value="E1-E2_ATPase"/>
    <property type="match status" value="1"/>
</dbReference>
<evidence type="ECO:0000256" key="7">
    <source>
        <dbReference type="ARBA" id="ARBA00022989"/>
    </source>
</evidence>
<dbReference type="SUPFAM" id="SSF81665">
    <property type="entry name" value="Calcium ATPase, transmembrane domain M"/>
    <property type="match status" value="1"/>
</dbReference>
<sequence>MKFSKYIYKHTNEITIASAILIGIAFAGHLLGNESIVATFFLIASIIAATPIILKAVSALRYRVIGIELLVSIAVIGAILIGEFEESAIVTFLFLFGTFLEEKTLGKTRNSIKALTDLAPKTATLVTDYGEVEEDVDFIDEGDVVIVKAGNQIPVDGRVIEGTANVNEASVTGESKLVEKTTGSDTFAGTIVDNGTIKIETTKAGEDTTFGKIVELVEEAQDTKSHAEKFIDHFAKYYTPAVLMIAFVVWLITRDVPLAITVLVLGCPGALVIGAPVSSVAGIGNGAHNGALIKGGEVMDTLSKADVMVFDKTGTLTKGHPEVVSFKNYEATDEYLDYFAQIERQSEHPLAKAIADYLDSQGTQTANQLEKVASVDTIKGKGVKAQINSGDVLIGNPKLLADYAIDLSSEQHADYEKMTSAGQSVSIATIAGKVSAMFGIADAIRPEVKEELATLKEMGIKQLVMLTGDNAATAQIVADQLGIDEVHAELLPDEKVEYVKKMQAAGLKVVFVGDGINDSPSLVTADIGIAMGAGTDVAIETSDVVLMSSKFGELVHAYGISKQTVRNTWENIIIAVGTVVFLLVGLIFGYIYMASGMFVHEASILVVIFNAMRLIKYRPKSQQVDKNLMQVNLNESGNH</sequence>
<dbReference type="InterPro" id="IPR059000">
    <property type="entry name" value="ATPase_P-type_domA"/>
</dbReference>
<dbReference type="PRINTS" id="PR00119">
    <property type="entry name" value="CATATPASE"/>
</dbReference>
<dbReference type="SUPFAM" id="SSF81653">
    <property type="entry name" value="Calcium ATPase, transduction domain A"/>
    <property type="match status" value="1"/>
</dbReference>
<gene>
    <name evidence="14" type="ORF">PL11_003430</name>
</gene>
<dbReference type="PROSITE" id="PS00154">
    <property type="entry name" value="ATPASE_E1_E2"/>
    <property type="match status" value="1"/>
</dbReference>
<dbReference type="EC" id="7.2.2.21" evidence="10"/>
<dbReference type="PANTHER" id="PTHR48085:SF5">
    <property type="entry name" value="CADMIUM_ZINC-TRANSPORTING ATPASE HMA4-RELATED"/>
    <property type="match status" value="1"/>
</dbReference>
<keyword evidence="15" id="KW-1185">Reference proteome</keyword>
<keyword evidence="12" id="KW-0067">ATP-binding</keyword>
<dbReference type="eggNOG" id="COG2217">
    <property type="taxonomic scope" value="Bacteria"/>
</dbReference>
<keyword evidence="8" id="KW-0813">Transport</keyword>
<dbReference type="InterPro" id="IPR023299">
    <property type="entry name" value="ATPase_P-typ_cyto_dom_N"/>
</dbReference>
<dbReference type="InterPro" id="IPR008250">
    <property type="entry name" value="ATPase_P-typ_transduc_dom_A_sf"/>
</dbReference>
<dbReference type="SFLD" id="SFLDS00003">
    <property type="entry name" value="Haloacid_Dehalogenase"/>
    <property type="match status" value="1"/>
</dbReference>
<dbReference type="PANTHER" id="PTHR48085">
    <property type="entry name" value="CADMIUM/ZINC-TRANSPORTING ATPASE HMA2-RELATED"/>
    <property type="match status" value="1"/>
</dbReference>
<dbReference type="GO" id="GO:0046872">
    <property type="term" value="F:metal ion binding"/>
    <property type="evidence" value="ECO:0007669"/>
    <property type="project" value="UniProtKB-KW"/>
</dbReference>
<dbReference type="InterPro" id="IPR044492">
    <property type="entry name" value="P_typ_ATPase_HD_dom"/>
</dbReference>
<dbReference type="InterPro" id="IPR036412">
    <property type="entry name" value="HAD-like_sf"/>
</dbReference>
<dbReference type="InterPro" id="IPR023298">
    <property type="entry name" value="ATPase_P-typ_TM_dom_sf"/>
</dbReference>
<dbReference type="NCBIfam" id="TIGR01525">
    <property type="entry name" value="ATPase-IB_hvy"/>
    <property type="match status" value="1"/>
</dbReference>
<feature type="transmembrane region" description="Helical" evidence="12">
    <location>
        <begin position="234"/>
        <end position="252"/>
    </location>
</feature>
<keyword evidence="12" id="KW-1003">Cell membrane</keyword>
<dbReference type="InterPro" id="IPR051014">
    <property type="entry name" value="Cation_Transport_ATPase_IB"/>
</dbReference>
<evidence type="ECO:0000256" key="11">
    <source>
        <dbReference type="ARBA" id="ARBA00049338"/>
    </source>
</evidence>
<keyword evidence="14" id="KW-0378">Hydrolase</keyword>
<feature type="domain" description="P-type ATPase A" evidence="13">
    <location>
        <begin position="118"/>
        <end position="218"/>
    </location>
</feature>
<evidence type="ECO:0000256" key="6">
    <source>
        <dbReference type="ARBA" id="ARBA00022967"/>
    </source>
</evidence>
<evidence type="ECO:0000256" key="3">
    <source>
        <dbReference type="ARBA" id="ARBA00022539"/>
    </source>
</evidence>
<protein>
    <recommendedName>
        <fullName evidence="10">Cd(2+)-exporting ATPase</fullName>
        <ecNumber evidence="10">7.2.2.21</ecNumber>
    </recommendedName>
</protein>
<dbReference type="Gene3D" id="2.70.150.10">
    <property type="entry name" value="Calcium-transporting ATPase, cytoplasmic transduction domain A"/>
    <property type="match status" value="1"/>
</dbReference>
<comment type="subcellular location">
    <subcellularLocation>
        <location evidence="1">Cell membrane</location>
        <topology evidence="1">Multi-pass membrane protein</topology>
    </subcellularLocation>
</comment>
<keyword evidence="5 12" id="KW-0479">Metal-binding</keyword>
<name>A0A1S6QHE2_9LACO</name>
<keyword evidence="6" id="KW-1278">Translocase</keyword>
<dbReference type="FunFam" id="2.70.150.10:FF:000002">
    <property type="entry name" value="Copper-transporting ATPase 1, putative"/>
    <property type="match status" value="1"/>
</dbReference>
<dbReference type="AlphaFoldDB" id="A0A1S6QHE2"/>
<reference evidence="14 15" key="1">
    <citation type="journal article" date="2015" name="Genome Announc.">
        <title>Genome Sequence of Lactobacillus curieae CCTCC M 2011381T, a Novel Producer of Gamma-aminobutyric Acid.</title>
        <authorList>
            <person name="Wang Y."/>
            <person name="Wang Y."/>
            <person name="Lang C."/>
            <person name="Wei D."/>
            <person name="Xu P."/>
            <person name="Xie J."/>
        </authorList>
    </citation>
    <scope>NUCLEOTIDE SEQUENCE [LARGE SCALE GENOMIC DNA]</scope>
    <source>
        <strain evidence="14 15">CCTCC M 2011381</strain>
    </source>
</reference>
<dbReference type="KEGG" id="lcu:PL11_003430"/>
<dbReference type="OrthoDB" id="9813266at2"/>
<feature type="transmembrane region" description="Helical" evidence="12">
    <location>
        <begin position="64"/>
        <end position="82"/>
    </location>
</feature>
<dbReference type="InterPro" id="IPR027256">
    <property type="entry name" value="P-typ_ATPase_IB"/>
</dbReference>
<feature type="transmembrane region" description="Helical" evidence="12">
    <location>
        <begin position="258"/>
        <end position="284"/>
    </location>
</feature>
<keyword evidence="9 12" id="KW-0472">Membrane</keyword>
<evidence type="ECO:0000256" key="12">
    <source>
        <dbReference type="RuleBase" id="RU362081"/>
    </source>
</evidence>
<dbReference type="GO" id="GO:0008551">
    <property type="term" value="F:P-type cadmium transporter activity"/>
    <property type="evidence" value="ECO:0007669"/>
    <property type="project" value="UniProtKB-EC"/>
</dbReference>
<dbReference type="CDD" id="cd02079">
    <property type="entry name" value="P-type_ATPase_HM"/>
    <property type="match status" value="1"/>
</dbReference>
<dbReference type="GO" id="GO:0005886">
    <property type="term" value="C:plasma membrane"/>
    <property type="evidence" value="ECO:0007669"/>
    <property type="project" value="UniProtKB-SubCell"/>
</dbReference>
<feature type="transmembrane region" description="Helical" evidence="12">
    <location>
        <begin position="88"/>
        <end position="105"/>
    </location>
</feature>
<organism evidence="14 15">
    <name type="scientific">Lentilactobacillus curieae</name>
    <dbReference type="NCBI Taxonomy" id="1138822"/>
    <lineage>
        <taxon>Bacteria</taxon>
        <taxon>Bacillati</taxon>
        <taxon>Bacillota</taxon>
        <taxon>Bacilli</taxon>
        <taxon>Lactobacillales</taxon>
        <taxon>Lactobacillaceae</taxon>
        <taxon>Lentilactobacillus</taxon>
    </lineage>
</organism>
<dbReference type="GO" id="GO:0016887">
    <property type="term" value="F:ATP hydrolysis activity"/>
    <property type="evidence" value="ECO:0007669"/>
    <property type="project" value="InterPro"/>
</dbReference>
<evidence type="ECO:0000256" key="4">
    <source>
        <dbReference type="ARBA" id="ARBA00022692"/>
    </source>
</evidence>
<dbReference type="InterPro" id="IPR001757">
    <property type="entry name" value="P_typ_ATPase"/>
</dbReference>
<feature type="transmembrane region" description="Helical" evidence="12">
    <location>
        <begin position="572"/>
        <end position="592"/>
    </location>
</feature>
<dbReference type="GO" id="GO:0005524">
    <property type="term" value="F:ATP binding"/>
    <property type="evidence" value="ECO:0007669"/>
    <property type="project" value="UniProtKB-UniRule"/>
</dbReference>
<dbReference type="Pfam" id="PF00702">
    <property type="entry name" value="Hydrolase"/>
    <property type="match status" value="1"/>
</dbReference>
<keyword evidence="7 12" id="KW-1133">Transmembrane helix</keyword>
<dbReference type="Gene3D" id="3.40.50.1000">
    <property type="entry name" value="HAD superfamily/HAD-like"/>
    <property type="match status" value="1"/>
</dbReference>
<evidence type="ECO:0000256" key="8">
    <source>
        <dbReference type="ARBA" id="ARBA00023065"/>
    </source>
</evidence>
<evidence type="ECO:0000313" key="14">
    <source>
        <dbReference type="EMBL" id="AQW21037.1"/>
    </source>
</evidence>
<dbReference type="NCBIfam" id="TIGR01494">
    <property type="entry name" value="ATPase_P-type"/>
    <property type="match status" value="1"/>
</dbReference>
<keyword evidence="4 12" id="KW-0812">Transmembrane</keyword>
<feature type="transmembrane region" description="Helical" evidence="12">
    <location>
        <begin position="598"/>
        <end position="615"/>
    </location>
</feature>